<proteinExistence type="inferred from homology"/>
<evidence type="ECO:0000313" key="6">
    <source>
        <dbReference type="EMBL" id="TKT88791.1"/>
    </source>
</evidence>
<dbReference type="RefSeq" id="WP_137342973.1">
    <property type="nucleotide sequence ID" value="NZ_BSQH01000008.1"/>
</dbReference>
<dbReference type="InterPro" id="IPR017850">
    <property type="entry name" value="Alkaline_phosphatase_core_sf"/>
</dbReference>
<evidence type="ECO:0000313" key="7">
    <source>
        <dbReference type="Proteomes" id="UP000304900"/>
    </source>
</evidence>
<dbReference type="InterPro" id="IPR000917">
    <property type="entry name" value="Sulfatase_N"/>
</dbReference>
<protein>
    <submittedName>
        <fullName evidence="6">Sulfatase</fullName>
    </submittedName>
</protein>
<dbReference type="Gene3D" id="3.40.720.10">
    <property type="entry name" value="Alkaline Phosphatase, subunit A"/>
    <property type="match status" value="1"/>
</dbReference>
<dbReference type="PROSITE" id="PS00149">
    <property type="entry name" value="SULFATASE_2"/>
    <property type="match status" value="1"/>
</dbReference>
<accession>A0A4U6CYG2</accession>
<dbReference type="EMBL" id="SZVO01000014">
    <property type="protein sequence ID" value="TKT88791.1"/>
    <property type="molecule type" value="Genomic_DNA"/>
</dbReference>
<evidence type="ECO:0000256" key="2">
    <source>
        <dbReference type="ARBA" id="ARBA00022723"/>
    </source>
</evidence>
<feature type="domain" description="Sulfatase N-terminal" evidence="5">
    <location>
        <begin position="62"/>
        <end position="422"/>
    </location>
</feature>
<sequence length="539" mass="60476">MALTVRRRVILFSSLILISGSAAYLFWPLTSDEFDIIPDKEKIAEKQQFLAEAPTNKDHDKPNIIVLIADDLGKTDLPLYGNKVVEAPNINALASEGAVFNEAYVSAPICSPSRAGLLTGRYQQRFGYELQPVNRYLSNRITKLIVNNTFDLQELEFADLQKVPDQAAIAKQGLPVQEITIADLLKKNGYQTGIIGKWHQGYSEEFLPLKRGFDYHYGFYEAFSWFADTSETVNSRNKGIMDSHIWEQGNSGPALKRRNNDVIKVEEFYTYALAREANQFIEKNKEKPFFLYVPFNAPHTPFQALTKDVNKYKAKGVTDLNKAIYYSLITGLDSAVGQIHDKIKALGLEENTLIFFLSDNGGATYTNATNNAPLRGGKMSLYEGGINVPFVVKWKGKIDPGLIVNSPVSSLDIFATAASVSGSTLPASRSYDGVNLIPYLNNTNKELPHQTLYWRSGMNKAIRKGEWKLVLNNKDNLTLLFNLKADKSELNNLAQRNPTKVSELKNDLAAWEKNLIKPLWPGSGYYKNDYNGKPDRFSL</sequence>
<keyword evidence="4" id="KW-0106">Calcium</keyword>
<keyword evidence="3" id="KW-0378">Hydrolase</keyword>
<evidence type="ECO:0000259" key="5">
    <source>
        <dbReference type="Pfam" id="PF00884"/>
    </source>
</evidence>
<evidence type="ECO:0000256" key="4">
    <source>
        <dbReference type="ARBA" id="ARBA00022837"/>
    </source>
</evidence>
<dbReference type="AlphaFoldDB" id="A0A4U6CYG2"/>
<keyword evidence="7" id="KW-1185">Reference proteome</keyword>
<organism evidence="6 7">
    <name type="scientific">Dyadobacter frigoris</name>
    <dbReference type="NCBI Taxonomy" id="2576211"/>
    <lineage>
        <taxon>Bacteria</taxon>
        <taxon>Pseudomonadati</taxon>
        <taxon>Bacteroidota</taxon>
        <taxon>Cytophagia</taxon>
        <taxon>Cytophagales</taxon>
        <taxon>Spirosomataceae</taxon>
        <taxon>Dyadobacter</taxon>
    </lineage>
</organism>
<dbReference type="Gene3D" id="3.30.1120.10">
    <property type="match status" value="1"/>
</dbReference>
<dbReference type="PROSITE" id="PS00523">
    <property type="entry name" value="SULFATASE_1"/>
    <property type="match status" value="1"/>
</dbReference>
<evidence type="ECO:0000256" key="1">
    <source>
        <dbReference type="ARBA" id="ARBA00008779"/>
    </source>
</evidence>
<evidence type="ECO:0000256" key="3">
    <source>
        <dbReference type="ARBA" id="ARBA00022801"/>
    </source>
</evidence>
<dbReference type="Pfam" id="PF00884">
    <property type="entry name" value="Sulfatase"/>
    <property type="match status" value="1"/>
</dbReference>
<keyword evidence="2" id="KW-0479">Metal-binding</keyword>
<dbReference type="OrthoDB" id="9764377at2"/>
<reference evidence="6 7" key="1">
    <citation type="submission" date="2019-05" db="EMBL/GenBank/DDBJ databases">
        <title>Dyadobacter AR-3-8 sp. nov., isolated from arctic soil.</title>
        <authorList>
            <person name="Chaudhary D.K."/>
        </authorList>
    </citation>
    <scope>NUCLEOTIDE SEQUENCE [LARGE SCALE GENOMIC DNA]</scope>
    <source>
        <strain evidence="6 7">AR-3-8</strain>
    </source>
</reference>
<dbReference type="Proteomes" id="UP000304900">
    <property type="component" value="Unassembled WGS sequence"/>
</dbReference>
<dbReference type="PANTHER" id="PTHR42693:SF33">
    <property type="entry name" value="ARYLSULFATASE"/>
    <property type="match status" value="1"/>
</dbReference>
<dbReference type="InterPro" id="IPR050738">
    <property type="entry name" value="Sulfatase"/>
</dbReference>
<gene>
    <name evidence="6" type="ORF">FDK13_26185</name>
</gene>
<comment type="similarity">
    <text evidence="1">Belongs to the sulfatase family.</text>
</comment>
<dbReference type="GO" id="GO:0004065">
    <property type="term" value="F:arylsulfatase activity"/>
    <property type="evidence" value="ECO:0007669"/>
    <property type="project" value="TreeGrafter"/>
</dbReference>
<dbReference type="PANTHER" id="PTHR42693">
    <property type="entry name" value="ARYLSULFATASE FAMILY MEMBER"/>
    <property type="match status" value="1"/>
</dbReference>
<comment type="caution">
    <text evidence="6">The sequence shown here is derived from an EMBL/GenBank/DDBJ whole genome shotgun (WGS) entry which is preliminary data.</text>
</comment>
<dbReference type="SUPFAM" id="SSF53649">
    <property type="entry name" value="Alkaline phosphatase-like"/>
    <property type="match status" value="1"/>
</dbReference>
<dbReference type="GO" id="GO:0046872">
    <property type="term" value="F:metal ion binding"/>
    <property type="evidence" value="ECO:0007669"/>
    <property type="project" value="UniProtKB-KW"/>
</dbReference>
<name>A0A4U6CYG2_9BACT</name>
<dbReference type="InterPro" id="IPR024607">
    <property type="entry name" value="Sulfatase_CS"/>
</dbReference>